<dbReference type="EMBL" id="SNRW01004734">
    <property type="protein sequence ID" value="KAA6386593.1"/>
    <property type="molecule type" value="Genomic_DNA"/>
</dbReference>
<keyword evidence="3" id="KW-1133">Transmembrane helix</keyword>
<feature type="transmembrane region" description="Helical" evidence="3">
    <location>
        <begin position="173"/>
        <end position="197"/>
    </location>
</feature>
<dbReference type="AlphaFoldDB" id="A0A5J4VW85"/>
<comment type="similarity">
    <text evidence="1">Belongs to the multi antimicrobial extrusion (MATE) (TC 2.A.66.1) family.</text>
</comment>
<dbReference type="InterPro" id="IPR002528">
    <property type="entry name" value="MATE_fam"/>
</dbReference>
<comment type="caution">
    <text evidence="4">The sequence shown here is derived from an EMBL/GenBank/DDBJ whole genome shotgun (WGS) entry which is preliminary data.</text>
</comment>
<dbReference type="InterPro" id="IPR050222">
    <property type="entry name" value="MATE_MdtK"/>
</dbReference>
<feature type="transmembrane region" description="Helical" evidence="3">
    <location>
        <begin position="273"/>
        <end position="292"/>
    </location>
</feature>
<evidence type="ECO:0000313" key="5">
    <source>
        <dbReference type="Proteomes" id="UP000324800"/>
    </source>
</evidence>
<evidence type="ECO:0000313" key="4">
    <source>
        <dbReference type="EMBL" id="KAA6386593.1"/>
    </source>
</evidence>
<feature type="transmembrane region" description="Helical" evidence="3">
    <location>
        <begin position="125"/>
        <end position="143"/>
    </location>
</feature>
<dbReference type="Pfam" id="PF01554">
    <property type="entry name" value="MatE"/>
    <property type="match status" value="1"/>
</dbReference>
<dbReference type="GO" id="GO:0042910">
    <property type="term" value="F:xenobiotic transmembrane transporter activity"/>
    <property type="evidence" value="ECO:0007669"/>
    <property type="project" value="InterPro"/>
</dbReference>
<accession>A0A5J4VW85</accession>
<dbReference type="GO" id="GO:0005886">
    <property type="term" value="C:plasma membrane"/>
    <property type="evidence" value="ECO:0007669"/>
    <property type="project" value="TreeGrafter"/>
</dbReference>
<dbReference type="PANTHER" id="PTHR43298">
    <property type="entry name" value="MULTIDRUG RESISTANCE PROTEIN NORM-RELATED"/>
    <property type="match status" value="1"/>
</dbReference>
<gene>
    <name evidence="4" type="ORF">EZS28_017880</name>
</gene>
<proteinExistence type="inferred from homology"/>
<keyword evidence="2" id="KW-0813">Transport</keyword>
<dbReference type="PANTHER" id="PTHR43298:SF2">
    <property type="entry name" value="FMN_FAD EXPORTER YEEO-RELATED"/>
    <property type="match status" value="1"/>
</dbReference>
<reference evidence="4 5" key="1">
    <citation type="submission" date="2019-03" db="EMBL/GenBank/DDBJ databases">
        <title>Single cell metagenomics reveals metabolic interactions within the superorganism composed of flagellate Streblomastix strix and complex community of Bacteroidetes bacteria on its surface.</title>
        <authorList>
            <person name="Treitli S.C."/>
            <person name="Kolisko M."/>
            <person name="Husnik F."/>
            <person name="Keeling P."/>
            <person name="Hampl V."/>
        </authorList>
    </citation>
    <scope>NUCLEOTIDE SEQUENCE [LARGE SCALE GENOMIC DNA]</scope>
    <source>
        <strain evidence="4">ST1C</strain>
    </source>
</reference>
<evidence type="ECO:0000256" key="1">
    <source>
        <dbReference type="ARBA" id="ARBA00010199"/>
    </source>
</evidence>
<feature type="non-terminal residue" evidence="4">
    <location>
        <position position="344"/>
    </location>
</feature>
<dbReference type="OrthoDB" id="2126698at2759"/>
<dbReference type="Proteomes" id="UP000324800">
    <property type="component" value="Unassembled WGS sequence"/>
</dbReference>
<feature type="transmembrane region" description="Helical" evidence="3">
    <location>
        <begin position="79"/>
        <end position="104"/>
    </location>
</feature>
<protein>
    <submittedName>
        <fullName evidence="4">Uncharacterized protein</fullName>
    </submittedName>
</protein>
<feature type="transmembrane region" description="Helical" evidence="3">
    <location>
        <begin position="312"/>
        <end position="340"/>
    </location>
</feature>
<name>A0A5J4VW85_9EUKA</name>
<evidence type="ECO:0000256" key="3">
    <source>
        <dbReference type="SAM" id="Phobius"/>
    </source>
</evidence>
<organism evidence="4 5">
    <name type="scientific">Streblomastix strix</name>
    <dbReference type="NCBI Taxonomy" id="222440"/>
    <lineage>
        <taxon>Eukaryota</taxon>
        <taxon>Metamonada</taxon>
        <taxon>Preaxostyla</taxon>
        <taxon>Oxymonadida</taxon>
        <taxon>Streblomastigidae</taxon>
        <taxon>Streblomastix</taxon>
    </lineage>
</organism>
<feature type="transmembrane region" description="Helical" evidence="3">
    <location>
        <begin position="232"/>
        <end position="252"/>
    </location>
</feature>
<keyword evidence="3" id="KW-0472">Membrane</keyword>
<feature type="transmembrane region" description="Helical" evidence="3">
    <location>
        <begin position="204"/>
        <end position="226"/>
    </location>
</feature>
<dbReference type="GO" id="GO:0015297">
    <property type="term" value="F:antiporter activity"/>
    <property type="evidence" value="ECO:0007669"/>
    <property type="project" value="InterPro"/>
</dbReference>
<keyword evidence="3" id="KW-0812">Transmembrane</keyword>
<evidence type="ECO:0000256" key="2">
    <source>
        <dbReference type="ARBA" id="ARBA00022448"/>
    </source>
</evidence>
<feature type="transmembrane region" description="Helical" evidence="3">
    <location>
        <begin position="39"/>
        <end position="59"/>
    </location>
</feature>
<sequence>MDSNIHQTIEPEPTESKKRNKNLISKFFSWNDEGGGRQLLKLAGPMLLSEGSFALSFFIERIILGRFFVEGQPIGFDAAVVSVAYSVIAVLMWLTIGTTIFCAMRISERMGSNQDSLVGGTLWQGIYVSIIAAIFAAALIPAIKPVLKLLSDFEEGEDDDSYLKLLVNAEANYSTIMLSLMIMFLLYNLFSLFFGAVSYVVPIYIVNLVCMGINALLDYLLIMVFGLGYHGAAYATCLTKFVGAVIFAILIFRRKDFRNRFKLLKLSSLKPQIKFLIRAVLVGATVGLVNSLDEVVWMMYLMLMQGVSEAAVTAAGYALSFYETVMIVIYGISAALQLIVSNNI</sequence>